<dbReference type="InterPro" id="IPR007387">
    <property type="entry name" value="TRAP_DctQ"/>
</dbReference>
<gene>
    <name evidence="11" type="ORF">H1S06_11695</name>
</gene>
<dbReference type="GO" id="GO:0015740">
    <property type="term" value="P:C4-dicarboxylate transport"/>
    <property type="evidence" value="ECO:0007669"/>
    <property type="project" value="TreeGrafter"/>
</dbReference>
<dbReference type="EMBL" id="JACEMT010000052">
    <property type="protein sequence ID" value="MBA4503022.1"/>
    <property type="molecule type" value="Genomic_DNA"/>
</dbReference>
<evidence type="ECO:0000256" key="7">
    <source>
        <dbReference type="ARBA" id="ARBA00023136"/>
    </source>
</evidence>
<evidence type="ECO:0000256" key="1">
    <source>
        <dbReference type="ARBA" id="ARBA00004429"/>
    </source>
</evidence>
<evidence type="ECO:0000256" key="2">
    <source>
        <dbReference type="ARBA" id="ARBA00022448"/>
    </source>
</evidence>
<comment type="caution">
    <text evidence="11">The sequence shown here is derived from an EMBL/GenBank/DDBJ whole genome shotgun (WGS) entry which is preliminary data.</text>
</comment>
<dbReference type="PROSITE" id="PS51257">
    <property type="entry name" value="PROKAR_LIPOPROTEIN"/>
    <property type="match status" value="1"/>
</dbReference>
<evidence type="ECO:0000313" key="12">
    <source>
        <dbReference type="Proteomes" id="UP000538931"/>
    </source>
</evidence>
<dbReference type="PANTHER" id="PTHR35011:SF10">
    <property type="entry name" value="TRAP TRANSPORTER SMALL PERMEASE PROTEIN"/>
    <property type="match status" value="1"/>
</dbReference>
<evidence type="ECO:0000256" key="8">
    <source>
        <dbReference type="ARBA" id="ARBA00038436"/>
    </source>
</evidence>
<keyword evidence="5 9" id="KW-0812">Transmembrane</keyword>
<dbReference type="GO" id="GO:0005886">
    <property type="term" value="C:plasma membrane"/>
    <property type="evidence" value="ECO:0007669"/>
    <property type="project" value="UniProtKB-SubCell"/>
</dbReference>
<evidence type="ECO:0000259" key="10">
    <source>
        <dbReference type="Pfam" id="PF04290"/>
    </source>
</evidence>
<comment type="similarity">
    <text evidence="8 9">Belongs to the TRAP transporter small permease family.</text>
</comment>
<comment type="function">
    <text evidence="9">Part of the tripartite ATP-independent periplasmic (TRAP) transport system.</text>
</comment>
<feature type="domain" description="Tripartite ATP-independent periplasmic transporters DctQ component" evidence="10">
    <location>
        <begin position="23"/>
        <end position="154"/>
    </location>
</feature>
<dbReference type="InterPro" id="IPR055348">
    <property type="entry name" value="DctQ"/>
</dbReference>
<dbReference type="GO" id="GO:0022857">
    <property type="term" value="F:transmembrane transporter activity"/>
    <property type="evidence" value="ECO:0007669"/>
    <property type="project" value="UniProtKB-UniRule"/>
</dbReference>
<sequence>MSALKENLYLTSGYLSGACIIAIMVLVLAQIVGRFFGFIIPSAEDFAGYSLAASIFFGLAYTFRDGGHIRVTLAIQHLPRPLRRVQELAVLLIGLVLSGFMAWYSWFMVWESFVFEEMTHGYIALPLWMPQVPLGLGTTAFTLAVLDALIDALRGKMPAYIGAEDEINLEEV</sequence>
<keyword evidence="3" id="KW-1003">Cell membrane</keyword>
<evidence type="ECO:0000256" key="4">
    <source>
        <dbReference type="ARBA" id="ARBA00022519"/>
    </source>
</evidence>
<dbReference type="RefSeq" id="WP_181740396.1">
    <property type="nucleotide sequence ID" value="NZ_JACEMT010000052.1"/>
</dbReference>
<proteinExistence type="inferred from homology"/>
<organism evidence="11 12">
    <name type="scientific">Marinobacterium marinum</name>
    <dbReference type="NCBI Taxonomy" id="2756129"/>
    <lineage>
        <taxon>Bacteria</taxon>
        <taxon>Pseudomonadati</taxon>
        <taxon>Pseudomonadota</taxon>
        <taxon>Gammaproteobacteria</taxon>
        <taxon>Oceanospirillales</taxon>
        <taxon>Oceanospirillaceae</taxon>
        <taxon>Marinobacterium</taxon>
    </lineage>
</organism>
<evidence type="ECO:0000256" key="6">
    <source>
        <dbReference type="ARBA" id="ARBA00022989"/>
    </source>
</evidence>
<evidence type="ECO:0000256" key="5">
    <source>
        <dbReference type="ARBA" id="ARBA00022692"/>
    </source>
</evidence>
<dbReference type="Proteomes" id="UP000538931">
    <property type="component" value="Unassembled WGS sequence"/>
</dbReference>
<feature type="transmembrane region" description="Helical" evidence="9">
    <location>
        <begin position="127"/>
        <end position="150"/>
    </location>
</feature>
<feature type="transmembrane region" description="Helical" evidence="9">
    <location>
        <begin position="12"/>
        <end position="40"/>
    </location>
</feature>
<keyword evidence="4 9" id="KW-0997">Cell inner membrane</keyword>
<keyword evidence="12" id="KW-1185">Reference proteome</keyword>
<feature type="transmembrane region" description="Helical" evidence="9">
    <location>
        <begin position="88"/>
        <end position="107"/>
    </location>
</feature>
<comment type="subunit">
    <text evidence="9">The complex comprises the extracytoplasmic solute receptor protein and the two transmembrane proteins.</text>
</comment>
<keyword evidence="7 9" id="KW-0472">Membrane</keyword>
<protein>
    <recommendedName>
        <fullName evidence="9">TRAP transporter small permease protein</fullName>
    </recommendedName>
</protein>
<feature type="transmembrane region" description="Helical" evidence="9">
    <location>
        <begin position="46"/>
        <end position="63"/>
    </location>
</feature>
<keyword evidence="6 9" id="KW-1133">Transmembrane helix</keyword>
<evidence type="ECO:0000313" key="11">
    <source>
        <dbReference type="EMBL" id="MBA4503022.1"/>
    </source>
</evidence>
<name>A0A7W2ACY4_9GAMM</name>
<dbReference type="AlphaFoldDB" id="A0A7W2ACY4"/>
<dbReference type="Pfam" id="PF04290">
    <property type="entry name" value="DctQ"/>
    <property type="match status" value="1"/>
</dbReference>
<evidence type="ECO:0000256" key="9">
    <source>
        <dbReference type="RuleBase" id="RU369079"/>
    </source>
</evidence>
<keyword evidence="2 9" id="KW-0813">Transport</keyword>
<comment type="subcellular location">
    <subcellularLocation>
        <location evidence="1 9">Cell inner membrane</location>
        <topology evidence="1 9">Multi-pass membrane protein</topology>
    </subcellularLocation>
</comment>
<accession>A0A7W2ACY4</accession>
<reference evidence="11 12" key="1">
    <citation type="submission" date="2020-07" db="EMBL/GenBank/DDBJ databases">
        <title>Bacterium isolated from marien macroalgae.</title>
        <authorList>
            <person name="Zhu K."/>
            <person name="Lu D."/>
            <person name="Du Z."/>
        </authorList>
    </citation>
    <scope>NUCLEOTIDE SEQUENCE [LARGE SCALE GENOMIC DNA]</scope>
    <source>
        <strain evidence="11 12">3-1745</strain>
    </source>
</reference>
<dbReference type="PANTHER" id="PTHR35011">
    <property type="entry name" value="2,3-DIKETO-L-GULONATE TRAP TRANSPORTER SMALL PERMEASE PROTEIN YIAM"/>
    <property type="match status" value="1"/>
</dbReference>
<evidence type="ECO:0000256" key="3">
    <source>
        <dbReference type="ARBA" id="ARBA00022475"/>
    </source>
</evidence>